<dbReference type="InterPro" id="IPR036259">
    <property type="entry name" value="MFS_trans_sf"/>
</dbReference>
<evidence type="ECO:0000256" key="2">
    <source>
        <dbReference type="ARBA" id="ARBA00022448"/>
    </source>
</evidence>
<dbReference type="GO" id="GO:0016020">
    <property type="term" value="C:membrane"/>
    <property type="evidence" value="ECO:0007669"/>
    <property type="project" value="UniProtKB-SubCell"/>
</dbReference>
<evidence type="ECO:0000313" key="8">
    <source>
        <dbReference type="EMBL" id="EEC10700.1"/>
    </source>
</evidence>
<evidence type="ECO:0000256" key="6">
    <source>
        <dbReference type="SAM" id="Phobius"/>
    </source>
</evidence>
<dbReference type="SUPFAM" id="SSF103473">
    <property type="entry name" value="MFS general substrate transporter"/>
    <property type="match status" value="1"/>
</dbReference>
<feature type="non-terminal residue" evidence="8">
    <location>
        <position position="164"/>
    </location>
</feature>
<evidence type="ECO:0000256" key="4">
    <source>
        <dbReference type="ARBA" id="ARBA00022989"/>
    </source>
</evidence>
<keyword evidence="5 6" id="KW-0472">Membrane</keyword>
<evidence type="ECO:0000256" key="1">
    <source>
        <dbReference type="ARBA" id="ARBA00004141"/>
    </source>
</evidence>
<feature type="signal peptide" evidence="7">
    <location>
        <begin position="1"/>
        <end position="17"/>
    </location>
</feature>
<evidence type="ECO:0000256" key="3">
    <source>
        <dbReference type="ARBA" id="ARBA00022692"/>
    </source>
</evidence>
<dbReference type="VEuPathDB" id="VectorBase:ISCI019727"/>
<organism>
    <name type="scientific">Ixodes scapularis</name>
    <name type="common">Black-legged tick</name>
    <name type="synonym">Deer tick</name>
    <dbReference type="NCBI Taxonomy" id="6945"/>
    <lineage>
        <taxon>Eukaryota</taxon>
        <taxon>Metazoa</taxon>
        <taxon>Ecdysozoa</taxon>
        <taxon>Arthropoda</taxon>
        <taxon>Chelicerata</taxon>
        <taxon>Arachnida</taxon>
        <taxon>Acari</taxon>
        <taxon>Parasitiformes</taxon>
        <taxon>Ixodida</taxon>
        <taxon>Ixodoidea</taxon>
        <taxon>Ixodidae</taxon>
        <taxon>Ixodinae</taxon>
        <taxon>Ixodes</taxon>
    </lineage>
</organism>
<evidence type="ECO:0000313" key="10">
    <source>
        <dbReference type="Proteomes" id="UP000001555"/>
    </source>
</evidence>
<dbReference type="HOGENOM" id="CLU_1543863_0_0_1"/>
<reference evidence="8 10" key="1">
    <citation type="submission" date="2008-03" db="EMBL/GenBank/DDBJ databases">
        <title>Annotation of Ixodes scapularis.</title>
        <authorList>
            <consortium name="Ixodes scapularis Genome Project Consortium"/>
            <person name="Caler E."/>
            <person name="Hannick L.I."/>
            <person name="Bidwell S."/>
            <person name="Joardar V."/>
            <person name="Thiagarajan M."/>
            <person name="Amedeo P."/>
            <person name="Galinsky K.J."/>
            <person name="Schobel S."/>
            <person name="Inman J."/>
            <person name="Hostetler J."/>
            <person name="Miller J."/>
            <person name="Hammond M."/>
            <person name="Megy K."/>
            <person name="Lawson D."/>
            <person name="Kodira C."/>
            <person name="Sutton G."/>
            <person name="Meyer J."/>
            <person name="Hill C.A."/>
            <person name="Birren B."/>
            <person name="Nene V."/>
            <person name="Collins F."/>
            <person name="Alarcon-Chaidez F."/>
            <person name="Wikel S."/>
            <person name="Strausberg R."/>
        </authorList>
    </citation>
    <scope>NUCLEOTIDE SEQUENCE [LARGE SCALE GENOMIC DNA]</scope>
    <source>
        <strain evidence="10">Wikel</strain>
        <strain evidence="8">Wikel colony</strain>
    </source>
</reference>
<dbReference type="OrthoDB" id="6499973at2759"/>
<gene>
    <name evidence="9" type="primary">8032093</name>
    <name evidence="8" type="ORF">IscW_ISCW019727</name>
</gene>
<reference evidence="9" key="2">
    <citation type="submission" date="2020-05" db="UniProtKB">
        <authorList>
            <consortium name="EnsemblMetazoa"/>
        </authorList>
    </citation>
    <scope>IDENTIFICATION</scope>
    <source>
        <strain evidence="9">wikel</strain>
    </source>
</reference>
<dbReference type="EMBL" id="ABJB010617725">
    <property type="status" value="NOT_ANNOTATED_CDS"/>
    <property type="molecule type" value="Genomic_DNA"/>
</dbReference>
<dbReference type="VEuPathDB" id="VectorBase:ISCP_032912"/>
<evidence type="ECO:0000256" key="5">
    <source>
        <dbReference type="ARBA" id="ARBA00023136"/>
    </source>
</evidence>
<sequence length="164" mass="17724">MLVVGGILSHLIPLCMLIKQQDGVDVSKNASTNSNIESIRTTEKLTKQETSSGTCSAIALDAGKIMCTPTFYVIVISWLIVVYALELFFMTIVDYAMDRGLSADDAVTLLSGYAVTDLCGRILLPVVADKQYVRSSTLMAANYFLFGSSVFALPEVCSYASLLV</sequence>
<dbReference type="AlphaFoldDB" id="B7PVS8"/>
<evidence type="ECO:0000256" key="7">
    <source>
        <dbReference type="SAM" id="SignalP"/>
    </source>
</evidence>
<dbReference type="InterPro" id="IPR052983">
    <property type="entry name" value="MFS_Riboflavin_Transporter"/>
</dbReference>
<keyword evidence="7" id="KW-0732">Signal</keyword>
<keyword evidence="10" id="KW-1185">Reference proteome</keyword>
<dbReference type="PANTHER" id="PTHR43385:SF1">
    <property type="entry name" value="RIBOFLAVIN TRANSPORTER RIBJ"/>
    <property type="match status" value="1"/>
</dbReference>
<proteinExistence type="predicted"/>
<name>B7PVS8_IXOSC</name>
<protein>
    <submittedName>
        <fullName evidence="8 9">Monocarboxylate transporter, putative</fullName>
    </submittedName>
</protein>
<evidence type="ECO:0000313" key="9">
    <source>
        <dbReference type="EnsemblMetazoa" id="ISCW019727-PA"/>
    </source>
</evidence>
<accession>B7PVS8</accession>
<keyword evidence="3 6" id="KW-0812">Transmembrane</keyword>
<feature type="transmembrane region" description="Helical" evidence="6">
    <location>
        <begin position="140"/>
        <end position="162"/>
    </location>
</feature>
<feature type="transmembrane region" description="Helical" evidence="6">
    <location>
        <begin position="110"/>
        <end position="128"/>
    </location>
</feature>
<dbReference type="Proteomes" id="UP000001555">
    <property type="component" value="Unassembled WGS sequence"/>
</dbReference>
<dbReference type="PANTHER" id="PTHR43385">
    <property type="entry name" value="RIBOFLAVIN TRANSPORTER RIBJ"/>
    <property type="match status" value="1"/>
</dbReference>
<keyword evidence="2" id="KW-0813">Transport</keyword>
<dbReference type="EnsemblMetazoa" id="ISCW019727-RA">
    <property type="protein sequence ID" value="ISCW019727-PA"/>
    <property type="gene ID" value="ISCW019727"/>
</dbReference>
<dbReference type="PaxDb" id="6945-B7PVS8"/>
<comment type="subcellular location">
    <subcellularLocation>
        <location evidence="1">Membrane</location>
        <topology evidence="1">Multi-pass membrane protein</topology>
    </subcellularLocation>
</comment>
<dbReference type="VEuPathDB" id="VectorBase:ISCW019727"/>
<feature type="transmembrane region" description="Helical" evidence="6">
    <location>
        <begin position="71"/>
        <end position="90"/>
    </location>
</feature>
<feature type="chain" id="PRO_5010959813" evidence="7">
    <location>
        <begin position="18"/>
        <end position="164"/>
    </location>
</feature>
<dbReference type="EMBL" id="DS802122">
    <property type="protein sequence ID" value="EEC10700.1"/>
    <property type="molecule type" value="Genomic_DNA"/>
</dbReference>
<keyword evidence="4 6" id="KW-1133">Transmembrane helix</keyword>